<evidence type="ECO:0000313" key="1">
    <source>
        <dbReference type="EMBL" id="KAG5599989.1"/>
    </source>
</evidence>
<dbReference type="Proteomes" id="UP000824120">
    <property type="component" value="Chromosome 6"/>
</dbReference>
<protein>
    <submittedName>
        <fullName evidence="1">Uncharacterized protein</fullName>
    </submittedName>
</protein>
<comment type="caution">
    <text evidence="1">The sequence shown here is derived from an EMBL/GenBank/DDBJ whole genome shotgun (WGS) entry which is preliminary data.</text>
</comment>
<evidence type="ECO:0000313" key="2">
    <source>
        <dbReference type="Proteomes" id="UP000824120"/>
    </source>
</evidence>
<dbReference type="EMBL" id="JACXVP010000006">
    <property type="protein sequence ID" value="KAG5599989.1"/>
    <property type="molecule type" value="Genomic_DNA"/>
</dbReference>
<keyword evidence="2" id="KW-1185">Reference proteome</keyword>
<proteinExistence type="predicted"/>
<dbReference type="AlphaFoldDB" id="A0A9J5YIX9"/>
<sequence length="63" mass="7301">MKSACEIIRNRVHPAYSFKYIWVKESGLLKSLLQQAWLSEIPVYLSITFDVQCLLEILLNISS</sequence>
<organism evidence="1 2">
    <name type="scientific">Solanum commersonii</name>
    <name type="common">Commerson's wild potato</name>
    <name type="synonym">Commerson's nightshade</name>
    <dbReference type="NCBI Taxonomy" id="4109"/>
    <lineage>
        <taxon>Eukaryota</taxon>
        <taxon>Viridiplantae</taxon>
        <taxon>Streptophyta</taxon>
        <taxon>Embryophyta</taxon>
        <taxon>Tracheophyta</taxon>
        <taxon>Spermatophyta</taxon>
        <taxon>Magnoliopsida</taxon>
        <taxon>eudicotyledons</taxon>
        <taxon>Gunneridae</taxon>
        <taxon>Pentapetalae</taxon>
        <taxon>asterids</taxon>
        <taxon>lamiids</taxon>
        <taxon>Solanales</taxon>
        <taxon>Solanaceae</taxon>
        <taxon>Solanoideae</taxon>
        <taxon>Solaneae</taxon>
        <taxon>Solanum</taxon>
    </lineage>
</organism>
<gene>
    <name evidence="1" type="ORF">H5410_031359</name>
</gene>
<reference evidence="1 2" key="1">
    <citation type="submission" date="2020-09" db="EMBL/GenBank/DDBJ databases">
        <title>De no assembly of potato wild relative species, Solanum commersonii.</title>
        <authorList>
            <person name="Cho K."/>
        </authorList>
    </citation>
    <scope>NUCLEOTIDE SEQUENCE [LARGE SCALE GENOMIC DNA]</scope>
    <source>
        <strain evidence="1">LZ3.2</strain>
        <tissue evidence="1">Leaf</tissue>
    </source>
</reference>
<accession>A0A9J5YIX9</accession>
<name>A0A9J5YIX9_SOLCO</name>